<organism evidence="1 2">
    <name type="scientific">Fusarium austroamericanum</name>
    <dbReference type="NCBI Taxonomy" id="282268"/>
    <lineage>
        <taxon>Eukaryota</taxon>
        <taxon>Fungi</taxon>
        <taxon>Dikarya</taxon>
        <taxon>Ascomycota</taxon>
        <taxon>Pezizomycotina</taxon>
        <taxon>Sordariomycetes</taxon>
        <taxon>Hypocreomycetidae</taxon>
        <taxon>Hypocreales</taxon>
        <taxon>Nectriaceae</taxon>
        <taxon>Fusarium</taxon>
    </lineage>
</organism>
<protein>
    <submittedName>
        <fullName evidence="1">Uncharacterized protein</fullName>
    </submittedName>
</protein>
<sequence>MARFTADYEESHRQRMDMVRALSMFGDDQFWDAIADVQDKGDDLVEVNEACFIMDTDWWPQTCFALKWKSTEIVPNPADPKIPERNVSIQFFFLNRNFEKRLEEMEVIGTDKSMDAMADKKHFRDSSGLTRIGRQ</sequence>
<accession>A0AAN5Z4M3</accession>
<name>A0AAN5Z4M3_FUSAU</name>
<gene>
    <name evidence="1" type="ORF">FAUST_8393</name>
</gene>
<comment type="caution">
    <text evidence="1">The sequence shown here is derived from an EMBL/GenBank/DDBJ whole genome shotgun (WGS) entry which is preliminary data.</text>
</comment>
<dbReference type="EMBL" id="JAAMOD010000265">
    <property type="protein sequence ID" value="KAF5233030.1"/>
    <property type="molecule type" value="Genomic_DNA"/>
</dbReference>
<keyword evidence="2" id="KW-1185">Reference proteome</keyword>
<proteinExistence type="predicted"/>
<evidence type="ECO:0000313" key="1">
    <source>
        <dbReference type="EMBL" id="KAF5233030.1"/>
    </source>
</evidence>
<reference evidence="1 2" key="1">
    <citation type="submission" date="2020-02" db="EMBL/GenBank/DDBJ databases">
        <title>Identification and distribution of gene clusters putatively required for synthesis of sphingolipid metabolism inhibitors in phylogenetically diverse species of the filamentous fungus Fusarium.</title>
        <authorList>
            <person name="Kim H.-S."/>
            <person name="Busman M."/>
            <person name="Brown D.W."/>
            <person name="Divon H."/>
            <person name="Uhlig S."/>
            <person name="Proctor R.H."/>
        </authorList>
    </citation>
    <scope>NUCLEOTIDE SEQUENCE [LARGE SCALE GENOMIC DNA]</scope>
    <source>
        <strain evidence="1 2">NRRL 2903</strain>
    </source>
</reference>
<dbReference type="Proteomes" id="UP000537989">
    <property type="component" value="Unassembled WGS sequence"/>
</dbReference>
<dbReference type="AlphaFoldDB" id="A0AAN5Z4M3"/>
<evidence type="ECO:0000313" key="2">
    <source>
        <dbReference type="Proteomes" id="UP000537989"/>
    </source>
</evidence>